<proteinExistence type="predicted"/>
<protein>
    <submittedName>
        <fullName evidence="2">Uncharacterized protein</fullName>
    </submittedName>
</protein>
<accession>A0A076PK28</accession>
<evidence type="ECO:0000313" key="2">
    <source>
        <dbReference type="EMBL" id="AIJ47234.1"/>
    </source>
</evidence>
<keyword evidence="1" id="KW-0472">Membrane</keyword>
<name>A0A076PK28_COMTE</name>
<dbReference type="EMBL" id="CP006704">
    <property type="protein sequence ID" value="AIJ47234.1"/>
    <property type="molecule type" value="Genomic_DNA"/>
</dbReference>
<evidence type="ECO:0000256" key="1">
    <source>
        <dbReference type="SAM" id="Phobius"/>
    </source>
</evidence>
<organism evidence="2 3">
    <name type="scientific">Comamonas testosteroni TK102</name>
    <dbReference type="NCBI Taxonomy" id="1392005"/>
    <lineage>
        <taxon>Bacteria</taxon>
        <taxon>Pseudomonadati</taxon>
        <taxon>Pseudomonadota</taxon>
        <taxon>Betaproteobacteria</taxon>
        <taxon>Burkholderiales</taxon>
        <taxon>Comamonadaceae</taxon>
        <taxon>Comamonas</taxon>
    </lineage>
</organism>
<dbReference type="HOGENOM" id="CLU_2648285_0_0_4"/>
<dbReference type="Proteomes" id="UP000028782">
    <property type="component" value="Chromosome"/>
</dbReference>
<evidence type="ECO:0000313" key="3">
    <source>
        <dbReference type="Proteomes" id="UP000028782"/>
    </source>
</evidence>
<gene>
    <name evidence="2" type="ORF">O987_15610</name>
</gene>
<dbReference type="AlphaFoldDB" id="A0A076PK28"/>
<sequence length="76" mass="8577">MWKSLQTMLAAAFVFLNDWSYARMYVSVIGGFCSAALIYLFALPSELPLWPAVLVVFLSGVVGLWWERQSSHSSEM</sequence>
<dbReference type="RefSeq" id="WP_141567822.1">
    <property type="nucleotide sequence ID" value="NZ_CP006704.1"/>
</dbReference>
<feature type="transmembrane region" description="Helical" evidence="1">
    <location>
        <begin position="48"/>
        <end position="66"/>
    </location>
</feature>
<reference evidence="2 3" key="1">
    <citation type="journal article" date="2014" name="Genome Announc.">
        <title>Complete Genome Sequence of Polychlorinated Biphenyl Degrader Comamonas testosteroni TK102 (NBRC 109938).</title>
        <authorList>
            <person name="Fukuda K."/>
            <person name="Hosoyama A."/>
            <person name="Tsuchikane K."/>
            <person name="Ohji S."/>
            <person name="Yamazoe A."/>
            <person name="Fujita N."/>
            <person name="Shintani M."/>
            <person name="Kimbara K."/>
        </authorList>
    </citation>
    <scope>NUCLEOTIDE SEQUENCE [LARGE SCALE GENOMIC DNA]</scope>
    <source>
        <strain evidence="2">TK102</strain>
    </source>
</reference>
<keyword evidence="1" id="KW-0812">Transmembrane</keyword>
<feature type="transmembrane region" description="Helical" evidence="1">
    <location>
        <begin position="21"/>
        <end position="42"/>
    </location>
</feature>
<dbReference type="KEGG" id="ctes:O987_15610"/>
<keyword evidence="1" id="KW-1133">Transmembrane helix</keyword>